<protein>
    <submittedName>
        <fullName evidence="1">Uncharacterized protein</fullName>
    </submittedName>
</protein>
<evidence type="ECO:0000313" key="1">
    <source>
        <dbReference type="EMBL" id="KAG6406431.1"/>
    </source>
</evidence>
<keyword evidence="2" id="KW-1185">Reference proteome</keyword>
<dbReference type="OrthoDB" id="894828at2759"/>
<reference evidence="1" key="1">
    <citation type="submission" date="2018-01" db="EMBL/GenBank/DDBJ databases">
        <authorList>
            <person name="Mao J.F."/>
        </authorList>
    </citation>
    <scope>NUCLEOTIDE SEQUENCE</scope>
    <source>
        <strain evidence="1">Huo1</strain>
        <tissue evidence="1">Leaf</tissue>
    </source>
</reference>
<reference evidence="1" key="2">
    <citation type="submission" date="2020-08" db="EMBL/GenBank/DDBJ databases">
        <title>Plant Genome Project.</title>
        <authorList>
            <person name="Zhang R.-G."/>
        </authorList>
    </citation>
    <scope>NUCLEOTIDE SEQUENCE</scope>
    <source>
        <strain evidence="1">Huo1</strain>
        <tissue evidence="1">Leaf</tissue>
    </source>
</reference>
<organism evidence="1">
    <name type="scientific">Salvia splendens</name>
    <name type="common">Scarlet sage</name>
    <dbReference type="NCBI Taxonomy" id="180675"/>
    <lineage>
        <taxon>Eukaryota</taxon>
        <taxon>Viridiplantae</taxon>
        <taxon>Streptophyta</taxon>
        <taxon>Embryophyta</taxon>
        <taxon>Tracheophyta</taxon>
        <taxon>Spermatophyta</taxon>
        <taxon>Magnoliopsida</taxon>
        <taxon>eudicotyledons</taxon>
        <taxon>Gunneridae</taxon>
        <taxon>Pentapetalae</taxon>
        <taxon>asterids</taxon>
        <taxon>lamiids</taxon>
        <taxon>Lamiales</taxon>
        <taxon>Lamiaceae</taxon>
        <taxon>Nepetoideae</taxon>
        <taxon>Mentheae</taxon>
        <taxon>Salviinae</taxon>
        <taxon>Salvia</taxon>
        <taxon>Salvia subgen. Calosphace</taxon>
        <taxon>core Calosphace</taxon>
    </lineage>
</organism>
<dbReference type="EMBL" id="PNBA02000012">
    <property type="protein sequence ID" value="KAG6406431.1"/>
    <property type="molecule type" value="Genomic_DNA"/>
</dbReference>
<accession>A0A8X8X3T4</accession>
<proteinExistence type="predicted"/>
<sequence length="223" mass="26154">MESPTATERRPRRLSRYKELVEDKYGLLSPYRRKFVFEDKETFDYKGWYDSDEEDDVDLQITDVHGTIKRFLQQVRDSGGYDLDCCPPSWFHVPFRPIDLAAAKQNDEAFYKEVIKAAHFAIREINAEMTDKCYELVEVERVVLTSTWTKLLTFSAKEEVMRNACADFESDSEVEGDATIKTIQAMVHECFDDSLELEQWRFKPLPVNSMEDSFFILLLISFH</sequence>
<name>A0A8X8X3T4_SALSN</name>
<dbReference type="AlphaFoldDB" id="A0A8X8X3T4"/>
<gene>
    <name evidence="1" type="ORF">SASPL_134033</name>
</gene>
<dbReference type="Proteomes" id="UP000298416">
    <property type="component" value="Unassembled WGS sequence"/>
</dbReference>
<evidence type="ECO:0000313" key="2">
    <source>
        <dbReference type="Proteomes" id="UP000298416"/>
    </source>
</evidence>
<comment type="caution">
    <text evidence="1">The sequence shown here is derived from an EMBL/GenBank/DDBJ whole genome shotgun (WGS) entry which is preliminary data.</text>
</comment>